<dbReference type="Proteomes" id="UP000177745">
    <property type="component" value="Unassembled WGS sequence"/>
</dbReference>
<accession>A0A1F8HAS2</accession>
<comment type="caution">
    <text evidence="1">The sequence shown here is derived from an EMBL/GenBank/DDBJ whole genome shotgun (WGS) entry which is preliminary data.</text>
</comment>
<gene>
    <name evidence="1" type="ORF">A3G51_00230</name>
</gene>
<evidence type="ECO:0000313" key="1">
    <source>
        <dbReference type="EMBL" id="OGN34280.1"/>
    </source>
</evidence>
<evidence type="ECO:0000313" key="2">
    <source>
        <dbReference type="Proteomes" id="UP000177745"/>
    </source>
</evidence>
<reference evidence="1 2" key="1">
    <citation type="journal article" date="2016" name="Nat. Commun.">
        <title>Thousands of microbial genomes shed light on interconnected biogeochemical processes in an aquifer system.</title>
        <authorList>
            <person name="Anantharaman K."/>
            <person name="Brown C.T."/>
            <person name="Hug L.A."/>
            <person name="Sharon I."/>
            <person name="Castelle C.J."/>
            <person name="Probst A.J."/>
            <person name="Thomas B.C."/>
            <person name="Singh A."/>
            <person name="Wilkins M.J."/>
            <person name="Karaoz U."/>
            <person name="Brodie E.L."/>
            <person name="Williams K.H."/>
            <person name="Hubbard S.S."/>
            <person name="Banfield J.F."/>
        </authorList>
    </citation>
    <scope>NUCLEOTIDE SEQUENCE [LARGE SCALE GENOMIC DNA]</scope>
</reference>
<name>A0A1F8HAS2_9BACT</name>
<protein>
    <submittedName>
        <fullName evidence="1">Uncharacterized protein</fullName>
    </submittedName>
</protein>
<proteinExistence type="predicted"/>
<sequence>MPSKVWSSWHLRSLKVIKKLEKNFMSNTEKATEARRPQIVFDGPHYTISKIPPNYRIVIKKKLKKKFPKKGIDRDCYSDLDRGIEEAHEVARKCIEDHFIIAR</sequence>
<organism evidence="1 2">
    <name type="scientific">Candidatus Yanofskybacteria bacterium RIFCSPLOWO2_12_FULL_43_11b</name>
    <dbReference type="NCBI Taxonomy" id="1802710"/>
    <lineage>
        <taxon>Bacteria</taxon>
        <taxon>Candidatus Yanofskyibacteriota</taxon>
    </lineage>
</organism>
<dbReference type="EMBL" id="MGKY01000003">
    <property type="protein sequence ID" value="OGN34280.1"/>
    <property type="molecule type" value="Genomic_DNA"/>
</dbReference>
<dbReference type="AlphaFoldDB" id="A0A1F8HAS2"/>